<keyword evidence="1" id="KW-0812">Transmembrane</keyword>
<dbReference type="AlphaFoldDB" id="A0A343JAG0"/>
<accession>A0A343JAG0</accession>
<name>A0A343JAG0_9CLOT</name>
<reference evidence="2 3" key="1">
    <citation type="submission" date="2016-08" db="EMBL/GenBank/DDBJ databases">
        <title>Complete Genome Sequence Of The Indigo Reducing Clostridium isatidis DSM15098.</title>
        <authorList>
            <person name="Little G.T."/>
            <person name="Minton N.P."/>
        </authorList>
    </citation>
    <scope>NUCLEOTIDE SEQUENCE [LARGE SCALE GENOMIC DNA]</scope>
    <source>
        <strain evidence="2 3">DSM 15098</strain>
    </source>
</reference>
<keyword evidence="3" id="KW-1185">Reference proteome</keyword>
<evidence type="ECO:0000313" key="3">
    <source>
        <dbReference type="Proteomes" id="UP000264883"/>
    </source>
</evidence>
<proteinExistence type="predicted"/>
<sequence length="368" mass="42567">MNKINKLFKLGITLAILAVGIVLITKTRTFGKITVESWENIYNENNIKFYYSEENNEKIKALSNLYSISEEAKKIDDKLERAIEVSKLLKSIISYDVAEDAKGINGFDILRDKIGYSTASARDVAIIYRDFLQSVGLKARVGEFRRTNASKIKQKSYFVVEFWSEKYSKWIMIDFINDGYFDNQGFPCSAIEVLEGNINALNYTGKKDIKKFNWRDKNINISDVLYTYTIAIDNTTDMKQSNTYITYIKDVKDIVMQFKGKDIKPTIYTQNKELINKNPLDKTIDNDEKAYLVLMKKEDSSYKGSENEYILGAFQNSKILKNYYVKLNNGEFNKIREYNDITLEKGLNTIELSLDGENTISKIELNYK</sequence>
<dbReference type="InterPro" id="IPR038765">
    <property type="entry name" value="Papain-like_cys_pep_sf"/>
</dbReference>
<dbReference type="SUPFAM" id="SSF54001">
    <property type="entry name" value="Cysteine proteinases"/>
    <property type="match status" value="1"/>
</dbReference>
<evidence type="ECO:0000256" key="1">
    <source>
        <dbReference type="SAM" id="Phobius"/>
    </source>
</evidence>
<protein>
    <recommendedName>
        <fullName evidence="4">Transglutaminase-like domain-containing protein</fullName>
    </recommendedName>
</protein>
<dbReference type="OrthoDB" id="1924644at2"/>
<organism evidence="2 3">
    <name type="scientific">Clostridium isatidis</name>
    <dbReference type="NCBI Taxonomy" id="182773"/>
    <lineage>
        <taxon>Bacteria</taxon>
        <taxon>Bacillati</taxon>
        <taxon>Bacillota</taxon>
        <taxon>Clostridia</taxon>
        <taxon>Eubacteriales</taxon>
        <taxon>Clostridiaceae</taxon>
        <taxon>Clostridium</taxon>
    </lineage>
</organism>
<dbReference type="KEGG" id="cia:BEN51_03200"/>
<evidence type="ECO:0008006" key="4">
    <source>
        <dbReference type="Google" id="ProtNLM"/>
    </source>
</evidence>
<dbReference type="Proteomes" id="UP000264883">
    <property type="component" value="Chromosome"/>
</dbReference>
<keyword evidence="1" id="KW-1133">Transmembrane helix</keyword>
<dbReference type="EMBL" id="CP016786">
    <property type="protein sequence ID" value="ASW42518.1"/>
    <property type="molecule type" value="Genomic_DNA"/>
</dbReference>
<dbReference type="RefSeq" id="WP_119864655.1">
    <property type="nucleotide sequence ID" value="NZ_CP016786.1"/>
</dbReference>
<evidence type="ECO:0000313" key="2">
    <source>
        <dbReference type="EMBL" id="ASW42518.1"/>
    </source>
</evidence>
<gene>
    <name evidence="2" type="ORF">BEN51_03200</name>
</gene>
<feature type="transmembrane region" description="Helical" evidence="1">
    <location>
        <begin position="7"/>
        <end position="25"/>
    </location>
</feature>
<keyword evidence="1" id="KW-0472">Membrane</keyword>